<evidence type="ECO:0000259" key="9">
    <source>
        <dbReference type="Pfam" id="PF18052"/>
    </source>
</evidence>
<dbReference type="SUPFAM" id="SSF52540">
    <property type="entry name" value="P-loop containing nucleoside triphosphate hydrolases"/>
    <property type="match status" value="1"/>
</dbReference>
<organism evidence="12 13">
    <name type="scientific">Rhamnella rubrinervis</name>
    <dbReference type="NCBI Taxonomy" id="2594499"/>
    <lineage>
        <taxon>Eukaryota</taxon>
        <taxon>Viridiplantae</taxon>
        <taxon>Streptophyta</taxon>
        <taxon>Embryophyta</taxon>
        <taxon>Tracheophyta</taxon>
        <taxon>Spermatophyta</taxon>
        <taxon>Magnoliopsida</taxon>
        <taxon>eudicotyledons</taxon>
        <taxon>Gunneridae</taxon>
        <taxon>Pentapetalae</taxon>
        <taxon>rosids</taxon>
        <taxon>fabids</taxon>
        <taxon>Rosales</taxon>
        <taxon>Rhamnaceae</taxon>
        <taxon>rhamnoid group</taxon>
        <taxon>Rhamneae</taxon>
        <taxon>Rhamnella</taxon>
    </lineage>
</organism>
<dbReference type="OrthoDB" id="1668230at2759"/>
<evidence type="ECO:0000256" key="4">
    <source>
        <dbReference type="ARBA" id="ARBA00022821"/>
    </source>
</evidence>
<keyword evidence="13" id="KW-1185">Reference proteome</keyword>
<name>A0A8K0DZW6_9ROSA</name>
<feature type="region of interest" description="Disordered" evidence="6">
    <location>
        <begin position="143"/>
        <end position="162"/>
    </location>
</feature>
<dbReference type="Gene3D" id="1.20.5.4130">
    <property type="match status" value="1"/>
</dbReference>
<feature type="domain" description="Disease resistance protein winged helix" evidence="10">
    <location>
        <begin position="429"/>
        <end position="500"/>
    </location>
</feature>
<dbReference type="InterPro" id="IPR027417">
    <property type="entry name" value="P-loop_NTPase"/>
</dbReference>
<dbReference type="Gene3D" id="3.40.50.300">
    <property type="entry name" value="P-loop containing nucleotide triphosphate hydrolases"/>
    <property type="match status" value="1"/>
</dbReference>
<evidence type="ECO:0000256" key="6">
    <source>
        <dbReference type="SAM" id="MobiDB-lite"/>
    </source>
</evidence>
<evidence type="ECO:0000259" key="11">
    <source>
        <dbReference type="Pfam" id="PF25019"/>
    </source>
</evidence>
<evidence type="ECO:0000256" key="3">
    <source>
        <dbReference type="ARBA" id="ARBA00022741"/>
    </source>
</evidence>
<accession>A0A8K0DZW6</accession>
<dbReference type="GO" id="GO:0043531">
    <property type="term" value="F:ADP binding"/>
    <property type="evidence" value="ECO:0007669"/>
    <property type="project" value="InterPro"/>
</dbReference>
<dbReference type="InterPro" id="IPR058922">
    <property type="entry name" value="WHD_DRP"/>
</dbReference>
<dbReference type="Pfam" id="PF23559">
    <property type="entry name" value="WHD_DRP"/>
    <property type="match status" value="1"/>
</dbReference>
<dbReference type="InterPro" id="IPR041118">
    <property type="entry name" value="Rx_N"/>
</dbReference>
<dbReference type="FunFam" id="1.10.10.10:FF:000322">
    <property type="entry name" value="Probable disease resistance protein At1g63360"/>
    <property type="match status" value="1"/>
</dbReference>
<dbReference type="InterPro" id="IPR001611">
    <property type="entry name" value="Leu-rich_rpt"/>
</dbReference>
<sequence>MAELVAGAFLSATFLALFDKLASLEVVDFKGNKLNDVLFKLKIKLLSADTLVNDAEEKQIRNPIVKQWLHVLKEATYDSEDLMHKFNTEALQCKMEVEHGSQVKNLFSAWFDGFYKEVEPKIKEILDRLEYIVKEKDNLGLKGAVGKRSSPRSPPPLVEDSDVYGRDATNEAIVKLLVSADDLGGGNKISVIPITGMGGIGKTTLAQLVFNDSRVKNHGLGVREWITVSDDDDSDVFALTKRILETVTSNTCSVNDPYQVQVRLKEALENKKFLFVLDDVWKLNNDGWSSVMSTFKSGAYGSKIIVTTRNKSIASMMGTVPYHYLQTLSEEDCWKLFEKHAFSSNMESSAHPYLEEIGRAIIKKCKGLPLAVKSLGGLLRSELNREEWENVLNSDIWELEEKVDILPAVLLSYHSLPLHLKRCFSYCTIFPKDYIFSKQQLVLLWISEDLLQPHRKKSLEEVGEEYINELLSRSLFQQNGRIEYHDKRSFVMHDLVHDLAKFVVGDFFLWLDENNTCASLRKARYVSYMRRDWYGSKKYEVLFENKTLRMLLGVSPISGNDQCFCVGKSDQLLVSRELLQRMECLRVISLSGLGITGTLLESISNLKLLRYLDLSNTALKELPASIYTLYNLQTLLLGGCRHLTQLADSIGNLKHLRYLDLSESPIEEIPDALCSLFNLHTILLFWCEKLKRLPSNIALLINLRHLDIRWCLALEGMPQQIGDMRELRTLTDFVVGKSKDHDWCNIRKLGQLQNIHGHLCISKLENVIDIEDVLEANLKEKKHITVLNLKWESEAGDSQRGRELLEGLQPPKNIEKLYIYYYGGTKFPNWVVDGSLSQLVRVRLHGCESCPELPTLGHLPNLKYLYIRRFGLVERIGDEFCSARNPFRCLERLTFFDLPNWKEWSFVDAGEGGVFPRLQYLTLRGCPKLNGGCLPDYLPSLVKLVIVGCEQLTTLGIHQSQDMVDSFPEEGLLPTSSRTLDICHLTNLKSLYILKSPRLQCLPERGLPTSLSHLEILYCPLLN</sequence>
<feature type="domain" description="Disease resistance N-terminal" evidence="9">
    <location>
        <begin position="33"/>
        <end position="98"/>
    </location>
</feature>
<evidence type="ECO:0000313" key="13">
    <source>
        <dbReference type="Proteomes" id="UP000796880"/>
    </source>
</evidence>
<evidence type="ECO:0000256" key="7">
    <source>
        <dbReference type="SAM" id="SignalP"/>
    </source>
</evidence>
<dbReference type="PANTHER" id="PTHR36766">
    <property type="entry name" value="PLANT BROAD-SPECTRUM MILDEW RESISTANCE PROTEIN RPW8"/>
    <property type="match status" value="1"/>
</dbReference>
<dbReference type="InterPro" id="IPR003591">
    <property type="entry name" value="Leu-rich_rpt_typical-subtyp"/>
</dbReference>
<evidence type="ECO:0000256" key="2">
    <source>
        <dbReference type="ARBA" id="ARBA00022737"/>
    </source>
</evidence>
<dbReference type="Pfam" id="PF00560">
    <property type="entry name" value="LRR_1"/>
    <property type="match status" value="1"/>
</dbReference>
<dbReference type="Gene3D" id="1.10.8.430">
    <property type="entry name" value="Helical domain of apoptotic protease-activating factors"/>
    <property type="match status" value="1"/>
</dbReference>
<dbReference type="SMART" id="SM00369">
    <property type="entry name" value="LRR_TYP"/>
    <property type="match status" value="2"/>
</dbReference>
<dbReference type="InterPro" id="IPR032675">
    <property type="entry name" value="LRR_dom_sf"/>
</dbReference>
<evidence type="ECO:0000313" key="12">
    <source>
        <dbReference type="EMBL" id="KAF3437433.1"/>
    </source>
</evidence>
<keyword evidence="5" id="KW-0067">ATP-binding</keyword>
<dbReference type="Pfam" id="PF00931">
    <property type="entry name" value="NB-ARC"/>
    <property type="match status" value="1"/>
</dbReference>
<feature type="signal peptide" evidence="7">
    <location>
        <begin position="1"/>
        <end position="23"/>
    </location>
</feature>
<dbReference type="InterPro" id="IPR042197">
    <property type="entry name" value="Apaf_helical"/>
</dbReference>
<dbReference type="Pfam" id="PF18052">
    <property type="entry name" value="Rx_N"/>
    <property type="match status" value="1"/>
</dbReference>
<feature type="domain" description="R13L1/DRL21-like LRR repeat region" evidence="11">
    <location>
        <begin position="746"/>
        <end position="869"/>
    </location>
</feature>
<dbReference type="Proteomes" id="UP000796880">
    <property type="component" value="Unassembled WGS sequence"/>
</dbReference>
<comment type="caution">
    <text evidence="12">The sequence shown here is derived from an EMBL/GenBank/DDBJ whole genome shotgun (WGS) entry which is preliminary data.</text>
</comment>
<evidence type="ECO:0000259" key="10">
    <source>
        <dbReference type="Pfam" id="PF23559"/>
    </source>
</evidence>
<dbReference type="Gene3D" id="3.80.10.10">
    <property type="entry name" value="Ribonuclease Inhibitor"/>
    <property type="match status" value="1"/>
</dbReference>
<proteinExistence type="predicted"/>
<feature type="chain" id="PRO_5035459546" description="Disease resistance RPP13-like protein 1" evidence="7">
    <location>
        <begin position="24"/>
        <end position="1023"/>
    </location>
</feature>
<keyword evidence="3" id="KW-0547">Nucleotide-binding</keyword>
<gene>
    <name evidence="12" type="ORF">FNV43_RR20186</name>
</gene>
<reference evidence="12" key="1">
    <citation type="submission" date="2020-03" db="EMBL/GenBank/DDBJ databases">
        <title>A high-quality chromosome-level genome assembly of a woody plant with both climbing and erect habits, Rhamnella rubrinervis.</title>
        <authorList>
            <person name="Lu Z."/>
            <person name="Yang Y."/>
            <person name="Zhu X."/>
            <person name="Sun Y."/>
        </authorList>
    </citation>
    <scope>NUCLEOTIDE SEQUENCE</scope>
    <source>
        <strain evidence="12">BYM</strain>
        <tissue evidence="12">Leaf</tissue>
    </source>
</reference>
<dbReference type="GO" id="GO:0005524">
    <property type="term" value="F:ATP binding"/>
    <property type="evidence" value="ECO:0007669"/>
    <property type="project" value="UniProtKB-KW"/>
</dbReference>
<evidence type="ECO:0000256" key="1">
    <source>
        <dbReference type="ARBA" id="ARBA00022614"/>
    </source>
</evidence>
<protein>
    <recommendedName>
        <fullName evidence="14">Disease resistance RPP13-like protein 1</fullName>
    </recommendedName>
</protein>
<dbReference type="Pfam" id="PF25019">
    <property type="entry name" value="LRR_R13L1-DRL21"/>
    <property type="match status" value="1"/>
</dbReference>
<keyword evidence="1" id="KW-0433">Leucine-rich repeat</keyword>
<dbReference type="GO" id="GO:0051707">
    <property type="term" value="P:response to other organism"/>
    <property type="evidence" value="ECO:0007669"/>
    <property type="project" value="UniProtKB-ARBA"/>
</dbReference>
<dbReference type="PRINTS" id="PR00364">
    <property type="entry name" value="DISEASERSIST"/>
</dbReference>
<dbReference type="PANTHER" id="PTHR36766:SF40">
    <property type="entry name" value="DISEASE RESISTANCE PROTEIN RGA3"/>
    <property type="match status" value="1"/>
</dbReference>
<keyword evidence="2" id="KW-0677">Repeat</keyword>
<feature type="domain" description="NB-ARC" evidence="8">
    <location>
        <begin position="170"/>
        <end position="345"/>
    </location>
</feature>
<keyword evidence="4" id="KW-0611">Plant defense</keyword>
<dbReference type="InterPro" id="IPR056789">
    <property type="entry name" value="LRR_R13L1-DRL21"/>
</dbReference>
<dbReference type="GO" id="GO:0006952">
    <property type="term" value="P:defense response"/>
    <property type="evidence" value="ECO:0007669"/>
    <property type="project" value="UniProtKB-KW"/>
</dbReference>
<evidence type="ECO:0008006" key="14">
    <source>
        <dbReference type="Google" id="ProtNLM"/>
    </source>
</evidence>
<dbReference type="InterPro" id="IPR036388">
    <property type="entry name" value="WH-like_DNA-bd_sf"/>
</dbReference>
<dbReference type="Gene3D" id="1.10.10.10">
    <property type="entry name" value="Winged helix-like DNA-binding domain superfamily/Winged helix DNA-binding domain"/>
    <property type="match status" value="1"/>
</dbReference>
<evidence type="ECO:0000259" key="8">
    <source>
        <dbReference type="Pfam" id="PF00931"/>
    </source>
</evidence>
<evidence type="ECO:0000256" key="5">
    <source>
        <dbReference type="ARBA" id="ARBA00022840"/>
    </source>
</evidence>
<dbReference type="SUPFAM" id="SSF52047">
    <property type="entry name" value="RNI-like"/>
    <property type="match status" value="2"/>
</dbReference>
<dbReference type="AlphaFoldDB" id="A0A8K0DZW6"/>
<dbReference type="EMBL" id="VOIH02000009">
    <property type="protein sequence ID" value="KAF3437433.1"/>
    <property type="molecule type" value="Genomic_DNA"/>
</dbReference>
<dbReference type="InterPro" id="IPR002182">
    <property type="entry name" value="NB-ARC"/>
</dbReference>
<keyword evidence="7" id="KW-0732">Signal</keyword>